<keyword evidence="4 8" id="KW-1133">Transmembrane helix</keyword>
<dbReference type="HAMAP" id="MF_00454">
    <property type="entry name" value="FluC"/>
    <property type="match status" value="1"/>
</dbReference>
<dbReference type="GO" id="GO:0005886">
    <property type="term" value="C:plasma membrane"/>
    <property type="evidence" value="ECO:0007669"/>
    <property type="project" value="UniProtKB-SubCell"/>
</dbReference>
<name>A0A6J6ADF2_9ZZZZ</name>
<keyword evidence="2" id="KW-1003">Cell membrane</keyword>
<comment type="catalytic activity">
    <reaction evidence="7">
        <text>fluoride(in) = fluoride(out)</text>
        <dbReference type="Rhea" id="RHEA:76159"/>
        <dbReference type="ChEBI" id="CHEBI:17051"/>
    </reaction>
    <physiologicalReaction direction="left-to-right" evidence="7">
        <dbReference type="Rhea" id="RHEA:76160"/>
    </physiologicalReaction>
</comment>
<evidence type="ECO:0000256" key="8">
    <source>
        <dbReference type="SAM" id="Phobius"/>
    </source>
</evidence>
<keyword evidence="3 8" id="KW-0812">Transmembrane</keyword>
<dbReference type="Pfam" id="PF02537">
    <property type="entry name" value="CRCB"/>
    <property type="match status" value="1"/>
</dbReference>
<evidence type="ECO:0000256" key="6">
    <source>
        <dbReference type="ARBA" id="ARBA00035120"/>
    </source>
</evidence>
<dbReference type="EMBL" id="CAFBOW010000116">
    <property type="protein sequence ID" value="CAB4999252.1"/>
    <property type="molecule type" value="Genomic_DNA"/>
</dbReference>
<dbReference type="InterPro" id="IPR003691">
    <property type="entry name" value="FluC"/>
</dbReference>
<gene>
    <name evidence="10" type="ORF">UFOPK4032_00624</name>
    <name evidence="9" type="ORF">UFOPK4180_00364</name>
</gene>
<evidence type="ECO:0000256" key="1">
    <source>
        <dbReference type="ARBA" id="ARBA00004651"/>
    </source>
</evidence>
<evidence type="ECO:0000256" key="3">
    <source>
        <dbReference type="ARBA" id="ARBA00022692"/>
    </source>
</evidence>
<sequence>MRLLTFIVGAAIGAPLRYLIDKFFRAKYVFPVGILIVNVIGSFILGYTQNNYFVMGFCGAFTTWSAFMLDIDHGLPFRRRTAINILLTFGLSIAAVAAGFSLAS</sequence>
<keyword evidence="5 8" id="KW-0472">Membrane</keyword>
<comment type="subcellular location">
    <subcellularLocation>
        <location evidence="1">Cell membrane</location>
        <topology evidence="1">Multi-pass membrane protein</topology>
    </subcellularLocation>
</comment>
<evidence type="ECO:0000313" key="9">
    <source>
        <dbReference type="EMBL" id="CAB4366774.1"/>
    </source>
</evidence>
<evidence type="ECO:0000256" key="2">
    <source>
        <dbReference type="ARBA" id="ARBA00022475"/>
    </source>
</evidence>
<protein>
    <submittedName>
        <fullName evidence="9">Unannotated protein</fullName>
    </submittedName>
</protein>
<organism evidence="9">
    <name type="scientific">freshwater metagenome</name>
    <dbReference type="NCBI Taxonomy" id="449393"/>
    <lineage>
        <taxon>unclassified sequences</taxon>
        <taxon>metagenomes</taxon>
        <taxon>ecological metagenomes</taxon>
    </lineage>
</organism>
<reference evidence="9" key="1">
    <citation type="submission" date="2020-05" db="EMBL/GenBank/DDBJ databases">
        <authorList>
            <person name="Chiriac C."/>
            <person name="Salcher M."/>
            <person name="Ghai R."/>
            <person name="Kavagutti S V."/>
        </authorList>
    </citation>
    <scope>NUCLEOTIDE SEQUENCE</scope>
</reference>
<dbReference type="AlphaFoldDB" id="A0A6J6ADF2"/>
<evidence type="ECO:0000256" key="5">
    <source>
        <dbReference type="ARBA" id="ARBA00023136"/>
    </source>
</evidence>
<proteinExistence type="inferred from homology"/>
<comment type="similarity">
    <text evidence="6">Belongs to the fluoride channel Fluc/FEX (TC 1.A.43) family.</text>
</comment>
<accession>A0A6J6ADF2</accession>
<evidence type="ECO:0000313" key="10">
    <source>
        <dbReference type="EMBL" id="CAB4999252.1"/>
    </source>
</evidence>
<feature type="transmembrane region" description="Helical" evidence="8">
    <location>
        <begin position="28"/>
        <end position="46"/>
    </location>
</feature>
<evidence type="ECO:0000256" key="4">
    <source>
        <dbReference type="ARBA" id="ARBA00022989"/>
    </source>
</evidence>
<evidence type="ECO:0000256" key="7">
    <source>
        <dbReference type="ARBA" id="ARBA00035585"/>
    </source>
</evidence>
<feature type="transmembrane region" description="Helical" evidence="8">
    <location>
        <begin position="52"/>
        <end position="71"/>
    </location>
</feature>
<feature type="transmembrane region" description="Helical" evidence="8">
    <location>
        <begin position="83"/>
        <end position="103"/>
    </location>
</feature>
<dbReference type="EMBL" id="CAESPC010000039">
    <property type="protein sequence ID" value="CAB4366774.1"/>
    <property type="molecule type" value="Genomic_DNA"/>
</dbReference>